<proteinExistence type="predicted"/>
<evidence type="ECO:0008006" key="3">
    <source>
        <dbReference type="Google" id="ProtNLM"/>
    </source>
</evidence>
<sequence length="247" mass="28369">MLRTVSMMQPYLFPYLGYFQLIARSDVFVLGDDLQYVKGSWINRNRVLANGQPKLITFPLRKASQFSPINQRWLCDEFEQEAQKLLKTLELSYSRAPHKTEVITLVRQILAHPERNLARFIENSIRRICAYLQIATPIRIGSELGLPARMDKQERVVTIAHKMNAELYINPIGGTALYCPAYFRSNGLVLRFLRMDDLSYPQFNHPFVPSLSIIDVLMFNSRSEAQALLKRFSLVEGIEQSATLQGA</sequence>
<accession>A0A172WTK0</accession>
<name>A0A172WTK0_STUST</name>
<dbReference type="AlphaFoldDB" id="A0A172WTK0"/>
<dbReference type="RefSeq" id="WP_064482095.1">
    <property type="nucleotide sequence ID" value="NZ_CP015641.1"/>
</dbReference>
<reference evidence="1 2" key="1">
    <citation type="submission" date="2016-05" db="EMBL/GenBank/DDBJ databases">
        <title>Genome sequence of Pseudomonas stutzeri 273 and identification of the exopolysaccharide biosynthesis locus.</title>
        <authorList>
            <person name="Wu S."/>
            <person name="Sun C."/>
        </authorList>
    </citation>
    <scope>NUCLEOTIDE SEQUENCE [LARGE SCALE GENOMIC DNA]</scope>
    <source>
        <strain evidence="1 2">273</strain>
    </source>
</reference>
<gene>
    <name evidence="1" type="ORF">PS273GM_17395</name>
</gene>
<dbReference type="OrthoDB" id="3611744at2"/>
<protein>
    <recommendedName>
        <fullName evidence="3">WbqC-like protein</fullName>
    </recommendedName>
</protein>
<dbReference type="Pfam" id="PF08889">
    <property type="entry name" value="WbqC"/>
    <property type="match status" value="1"/>
</dbReference>
<evidence type="ECO:0000313" key="2">
    <source>
        <dbReference type="Proteomes" id="UP000077787"/>
    </source>
</evidence>
<dbReference type="Proteomes" id="UP000077787">
    <property type="component" value="Chromosome"/>
</dbReference>
<dbReference type="EMBL" id="CP015641">
    <property type="protein sequence ID" value="ANF26790.1"/>
    <property type="molecule type" value="Genomic_DNA"/>
</dbReference>
<evidence type="ECO:0000313" key="1">
    <source>
        <dbReference type="EMBL" id="ANF26790.1"/>
    </source>
</evidence>
<organism evidence="1 2">
    <name type="scientific">Stutzerimonas stutzeri</name>
    <name type="common">Pseudomonas stutzeri</name>
    <dbReference type="NCBI Taxonomy" id="316"/>
    <lineage>
        <taxon>Bacteria</taxon>
        <taxon>Pseudomonadati</taxon>
        <taxon>Pseudomonadota</taxon>
        <taxon>Gammaproteobacteria</taxon>
        <taxon>Pseudomonadales</taxon>
        <taxon>Pseudomonadaceae</taxon>
        <taxon>Stutzerimonas</taxon>
    </lineage>
</organism>
<dbReference type="InterPro" id="IPR014985">
    <property type="entry name" value="WbqC"/>
</dbReference>